<dbReference type="InterPro" id="IPR050796">
    <property type="entry name" value="SCF_F-box_component"/>
</dbReference>
<dbReference type="NCBIfam" id="TIGR01640">
    <property type="entry name" value="F_box_assoc_1"/>
    <property type="match status" value="1"/>
</dbReference>
<dbReference type="AlphaFoldDB" id="A0A2Z6N284"/>
<dbReference type="Proteomes" id="UP000242715">
    <property type="component" value="Unassembled WGS sequence"/>
</dbReference>
<dbReference type="OrthoDB" id="591557at2759"/>
<reference evidence="3" key="1">
    <citation type="journal article" date="2017" name="Front. Plant Sci.">
        <title>Climate Clever Clovers: New Paradigm to Reduce the Environmental Footprint of Ruminants by Breeding Low Methanogenic Forages Utilizing Haplotype Variation.</title>
        <authorList>
            <person name="Kaur P."/>
            <person name="Appels R."/>
            <person name="Bayer P.E."/>
            <person name="Keeble-Gagnere G."/>
            <person name="Wang J."/>
            <person name="Hirakawa H."/>
            <person name="Shirasawa K."/>
            <person name="Vercoe P."/>
            <person name="Stefanova K."/>
            <person name="Durmic Z."/>
            <person name="Nichols P."/>
            <person name="Revell C."/>
            <person name="Isobe S.N."/>
            <person name="Edwards D."/>
            <person name="Erskine W."/>
        </authorList>
    </citation>
    <scope>NUCLEOTIDE SEQUENCE [LARGE SCALE GENOMIC DNA]</scope>
    <source>
        <strain evidence="3">cv. Daliak</strain>
    </source>
</reference>
<dbReference type="Pfam" id="PF07734">
    <property type="entry name" value="FBA_1"/>
    <property type="match status" value="1"/>
</dbReference>
<evidence type="ECO:0000313" key="3">
    <source>
        <dbReference type="Proteomes" id="UP000242715"/>
    </source>
</evidence>
<dbReference type="CDD" id="cd22157">
    <property type="entry name" value="F-box_AtFBW1-like"/>
    <property type="match status" value="1"/>
</dbReference>
<dbReference type="PANTHER" id="PTHR31672">
    <property type="entry name" value="BNACNNG10540D PROTEIN"/>
    <property type="match status" value="1"/>
</dbReference>
<name>A0A2Z6N284_TRISU</name>
<proteinExistence type="predicted"/>
<dbReference type="SMART" id="SM00256">
    <property type="entry name" value="FBOX"/>
    <property type="match status" value="1"/>
</dbReference>
<evidence type="ECO:0000259" key="1">
    <source>
        <dbReference type="SMART" id="SM00256"/>
    </source>
</evidence>
<dbReference type="Gene3D" id="1.20.1280.50">
    <property type="match status" value="1"/>
</dbReference>
<protein>
    <recommendedName>
        <fullName evidence="1">F-box domain-containing protein</fullName>
    </recommendedName>
</protein>
<dbReference type="EMBL" id="DF973701">
    <property type="protein sequence ID" value="GAU38066.1"/>
    <property type="molecule type" value="Genomic_DNA"/>
</dbReference>
<dbReference type="InterPro" id="IPR036047">
    <property type="entry name" value="F-box-like_dom_sf"/>
</dbReference>
<dbReference type="SUPFAM" id="SSF81383">
    <property type="entry name" value="F-box domain"/>
    <property type="match status" value="1"/>
</dbReference>
<dbReference type="InterPro" id="IPR006527">
    <property type="entry name" value="F-box-assoc_dom_typ1"/>
</dbReference>
<organism evidence="2 3">
    <name type="scientific">Trifolium subterraneum</name>
    <name type="common">Subterranean clover</name>
    <dbReference type="NCBI Taxonomy" id="3900"/>
    <lineage>
        <taxon>Eukaryota</taxon>
        <taxon>Viridiplantae</taxon>
        <taxon>Streptophyta</taxon>
        <taxon>Embryophyta</taxon>
        <taxon>Tracheophyta</taxon>
        <taxon>Spermatophyta</taxon>
        <taxon>Magnoliopsida</taxon>
        <taxon>eudicotyledons</taxon>
        <taxon>Gunneridae</taxon>
        <taxon>Pentapetalae</taxon>
        <taxon>rosids</taxon>
        <taxon>fabids</taxon>
        <taxon>Fabales</taxon>
        <taxon>Fabaceae</taxon>
        <taxon>Papilionoideae</taxon>
        <taxon>50 kb inversion clade</taxon>
        <taxon>NPAAA clade</taxon>
        <taxon>Hologalegina</taxon>
        <taxon>IRL clade</taxon>
        <taxon>Trifolieae</taxon>
        <taxon>Trifolium</taxon>
    </lineage>
</organism>
<evidence type="ECO:0000313" key="2">
    <source>
        <dbReference type="EMBL" id="GAU38066.1"/>
    </source>
</evidence>
<accession>A0A2Z6N284</accession>
<keyword evidence="3" id="KW-1185">Reference proteome</keyword>
<dbReference type="InterPro" id="IPR001810">
    <property type="entry name" value="F-box_dom"/>
</dbReference>
<dbReference type="Pfam" id="PF00646">
    <property type="entry name" value="F-box"/>
    <property type="match status" value="1"/>
</dbReference>
<dbReference type="InterPro" id="IPR017451">
    <property type="entry name" value="F-box-assoc_interact_dom"/>
</dbReference>
<sequence>MALGSKRTTRRSRRTIAASPSLPLELVEEEILCRLPVKILLQLRCICKSWKSLISDDPKFAKKHLSMSKILKQQQHLIVNVLYRRDLISLDSPLSDVFTNVSNHTFKETQLNVPISVSRHISEICSCDGILCLTLEGRRSAVLCNPSLRKYSKLPPFENHQEREVQSSLYSFGYDHFNDVYKVIAISCFKDKNNEVDVYTLGTNYWRSIQDFPCSSRCMYQPGVFVGGTVNWLAYEVSNSSHCRFIVSLDLEKESYQNIPQPYLEKDHWDLGMFRDCLCIFASSNMFLDVWIMKEYGIKESWTKIYNVPYVGYQYTNPKTVYISDDDQVLFSFQDLINLEVKLVVYNSKNGNVKILNIQDSFGWMDPEVYMESLISLPSSY</sequence>
<feature type="domain" description="F-box" evidence="1">
    <location>
        <begin position="22"/>
        <end position="63"/>
    </location>
</feature>
<gene>
    <name evidence="2" type="ORF">TSUD_318600</name>
</gene>
<dbReference type="PANTHER" id="PTHR31672:SF13">
    <property type="entry name" value="F-BOX PROTEIN CPR30-LIKE"/>
    <property type="match status" value="1"/>
</dbReference>